<evidence type="ECO:0000313" key="4">
    <source>
        <dbReference type="Proteomes" id="UP001305647"/>
    </source>
</evidence>
<dbReference type="InterPro" id="IPR036812">
    <property type="entry name" value="NAD(P)_OxRdtase_dom_sf"/>
</dbReference>
<name>A0AAN6SXJ9_9PEZI</name>
<reference evidence="3" key="1">
    <citation type="journal article" date="2023" name="Mol. Phylogenet. Evol.">
        <title>Genome-scale phylogeny and comparative genomics of the fungal order Sordariales.</title>
        <authorList>
            <person name="Hensen N."/>
            <person name="Bonometti L."/>
            <person name="Westerberg I."/>
            <person name="Brannstrom I.O."/>
            <person name="Guillou S."/>
            <person name="Cros-Aarteil S."/>
            <person name="Calhoun S."/>
            <person name="Haridas S."/>
            <person name="Kuo A."/>
            <person name="Mondo S."/>
            <person name="Pangilinan J."/>
            <person name="Riley R."/>
            <person name="LaButti K."/>
            <person name="Andreopoulos B."/>
            <person name="Lipzen A."/>
            <person name="Chen C."/>
            <person name="Yan M."/>
            <person name="Daum C."/>
            <person name="Ng V."/>
            <person name="Clum A."/>
            <person name="Steindorff A."/>
            <person name="Ohm R.A."/>
            <person name="Martin F."/>
            <person name="Silar P."/>
            <person name="Natvig D.O."/>
            <person name="Lalanne C."/>
            <person name="Gautier V."/>
            <person name="Ament-Velasquez S.L."/>
            <person name="Kruys A."/>
            <person name="Hutchinson M.I."/>
            <person name="Powell A.J."/>
            <person name="Barry K."/>
            <person name="Miller A.N."/>
            <person name="Grigoriev I.V."/>
            <person name="Debuchy R."/>
            <person name="Gladieux P."/>
            <person name="Hiltunen Thoren M."/>
            <person name="Johannesson H."/>
        </authorList>
    </citation>
    <scope>NUCLEOTIDE SEQUENCE</scope>
    <source>
        <strain evidence="3">CBS 757.83</strain>
    </source>
</reference>
<protein>
    <submittedName>
        <fullName evidence="3">Aflatoxin B1 aldehyde reductase member 2</fullName>
    </submittedName>
</protein>
<dbReference type="InterPro" id="IPR050523">
    <property type="entry name" value="AKR_Detox_Biosynth"/>
</dbReference>
<evidence type="ECO:0000256" key="1">
    <source>
        <dbReference type="ARBA" id="ARBA00023002"/>
    </source>
</evidence>
<comment type="caution">
    <text evidence="3">The sequence shown here is derived from an EMBL/GenBank/DDBJ whole genome shotgun (WGS) entry which is preliminary data.</text>
</comment>
<dbReference type="PANTHER" id="PTHR43364:SF4">
    <property type="entry name" value="NAD(P)-LINKED OXIDOREDUCTASE SUPERFAMILY PROTEIN"/>
    <property type="match status" value="1"/>
</dbReference>
<dbReference type="InterPro" id="IPR023210">
    <property type="entry name" value="NADP_OxRdtase_dom"/>
</dbReference>
<sequence length="327" mass="35544">MATTERKPLNLVLGAGNIGDTSIDSIARFDTPDHVNGFLAAFLERGHTQVDTARGYSPGAPGTSEPRLGAVAAGTRFAIDTKVTSWNPGDHTKAKIIDEIDASLEALQMQQINIEYLHAPDRATPFEEACEAMDQAYREGKIKKWGVSNYTADEVERFVNICEARGWVKPSVYQGHYNAIVRSGEKHLFPVLRKHGLAFYAYSPAASGFFAGNYRNPPPGGRFNQSHFLGVTYRDLYVKPAIMAAADRVVETAAQHGIGGHAASLRWTAHHSILSAEHGDSLIVGASSVEQLKSNLNTIEQGPLPQDVVSALDAIFAEVGDEVPYHF</sequence>
<keyword evidence="4" id="KW-1185">Reference proteome</keyword>
<keyword evidence="1" id="KW-0560">Oxidoreductase</keyword>
<dbReference type="Pfam" id="PF00248">
    <property type="entry name" value="Aldo_ket_red"/>
    <property type="match status" value="1"/>
</dbReference>
<dbReference type="GO" id="GO:0016491">
    <property type="term" value="F:oxidoreductase activity"/>
    <property type="evidence" value="ECO:0007669"/>
    <property type="project" value="UniProtKB-KW"/>
</dbReference>
<proteinExistence type="predicted"/>
<dbReference type="PANTHER" id="PTHR43364">
    <property type="entry name" value="NADH-SPECIFIC METHYLGLYOXAL REDUCTASE-RELATED"/>
    <property type="match status" value="1"/>
</dbReference>
<evidence type="ECO:0000259" key="2">
    <source>
        <dbReference type="Pfam" id="PF00248"/>
    </source>
</evidence>
<organism evidence="3 4">
    <name type="scientific">Parathielavia hyrcaniae</name>
    <dbReference type="NCBI Taxonomy" id="113614"/>
    <lineage>
        <taxon>Eukaryota</taxon>
        <taxon>Fungi</taxon>
        <taxon>Dikarya</taxon>
        <taxon>Ascomycota</taxon>
        <taxon>Pezizomycotina</taxon>
        <taxon>Sordariomycetes</taxon>
        <taxon>Sordariomycetidae</taxon>
        <taxon>Sordariales</taxon>
        <taxon>Chaetomiaceae</taxon>
        <taxon>Parathielavia</taxon>
    </lineage>
</organism>
<dbReference type="AlphaFoldDB" id="A0AAN6SXJ9"/>
<dbReference type="Proteomes" id="UP001305647">
    <property type="component" value="Unassembled WGS sequence"/>
</dbReference>
<dbReference type="SUPFAM" id="SSF51430">
    <property type="entry name" value="NAD(P)-linked oxidoreductase"/>
    <property type="match status" value="1"/>
</dbReference>
<dbReference type="CDD" id="cd19075">
    <property type="entry name" value="AKR_AKR7A1-5"/>
    <property type="match status" value="1"/>
</dbReference>
<gene>
    <name evidence="3" type="ORF">N658DRAFT_480169</name>
</gene>
<dbReference type="Gene3D" id="3.20.20.100">
    <property type="entry name" value="NADP-dependent oxidoreductase domain"/>
    <property type="match status" value="1"/>
</dbReference>
<feature type="domain" description="NADP-dependent oxidoreductase" evidence="2">
    <location>
        <begin position="11"/>
        <end position="315"/>
    </location>
</feature>
<evidence type="ECO:0000313" key="3">
    <source>
        <dbReference type="EMBL" id="KAK4096701.1"/>
    </source>
</evidence>
<accession>A0AAN6SXJ9</accession>
<dbReference type="EMBL" id="MU863700">
    <property type="protein sequence ID" value="KAK4096701.1"/>
    <property type="molecule type" value="Genomic_DNA"/>
</dbReference>
<reference evidence="3" key="2">
    <citation type="submission" date="2023-05" db="EMBL/GenBank/DDBJ databases">
        <authorList>
            <consortium name="Lawrence Berkeley National Laboratory"/>
            <person name="Steindorff A."/>
            <person name="Hensen N."/>
            <person name="Bonometti L."/>
            <person name="Westerberg I."/>
            <person name="Brannstrom I.O."/>
            <person name="Guillou S."/>
            <person name="Cros-Aarteil S."/>
            <person name="Calhoun S."/>
            <person name="Haridas S."/>
            <person name="Kuo A."/>
            <person name="Mondo S."/>
            <person name="Pangilinan J."/>
            <person name="Riley R."/>
            <person name="Labutti K."/>
            <person name="Andreopoulos B."/>
            <person name="Lipzen A."/>
            <person name="Chen C."/>
            <person name="Yanf M."/>
            <person name="Daum C."/>
            <person name="Ng V."/>
            <person name="Clum A."/>
            <person name="Ohm R."/>
            <person name="Martin F."/>
            <person name="Silar P."/>
            <person name="Natvig D."/>
            <person name="Lalanne C."/>
            <person name="Gautier V."/>
            <person name="Ament-Velasquez S.L."/>
            <person name="Kruys A."/>
            <person name="Hutchinson M.I."/>
            <person name="Powell A.J."/>
            <person name="Barry K."/>
            <person name="Miller A.N."/>
            <person name="Grigoriev I.V."/>
            <person name="Debuchy R."/>
            <person name="Gladieux P."/>
            <person name="Thoren M.H."/>
            <person name="Johannesson H."/>
        </authorList>
    </citation>
    <scope>NUCLEOTIDE SEQUENCE</scope>
    <source>
        <strain evidence="3">CBS 757.83</strain>
    </source>
</reference>